<accession>A0AAI8Z728</accession>
<dbReference type="AlphaFoldDB" id="A0AAI8Z728"/>
<dbReference type="EMBL" id="CAVMBE010000089">
    <property type="protein sequence ID" value="CAK4033602.1"/>
    <property type="molecule type" value="Genomic_DNA"/>
</dbReference>
<keyword evidence="1" id="KW-0175">Coiled coil</keyword>
<dbReference type="Proteomes" id="UP001296104">
    <property type="component" value="Unassembled WGS sequence"/>
</dbReference>
<evidence type="ECO:0000256" key="2">
    <source>
        <dbReference type="SAM" id="MobiDB-lite"/>
    </source>
</evidence>
<sequence>MPPPQPSPLQSTDSSKSGDNTDPPIRNAFSRNHKLSLDYQAVLSKHDQCDTPLRWVQLAHKKSSEKQVVLKNREQYIIGKLGCTIDQKIKLVQDQIQQLSSPSRNDDALAAITQVRTRLNSLLGNAEESIKGLTLEPYEKEKAEMQAEIQELRTDVKLNSEDASHNKALVEAQEHAAKIQLLLDESHRSLKHERDARQSADREVEKLEAQLRSREDHTKMTGLQRQLQTVEDSQQEANRKIEGLRAQLHQIEHLERPLHSQRDQQLGSQSTVINNKDDMQDVAPLDESVSVFDIDDHILVQLPFASKAFDGWDADGQARLIEGASLPQKIISLVASQSREWEEIWPQGWSNYGHLTHISDIVAEYVAKPSLKQCLTLKIKKMGNTR</sequence>
<name>A0AAI8Z728_9PEZI</name>
<keyword evidence="4" id="KW-1185">Reference proteome</keyword>
<feature type="compositionally biased region" description="Polar residues" evidence="2">
    <location>
        <begin position="8"/>
        <end position="20"/>
    </location>
</feature>
<evidence type="ECO:0000313" key="3">
    <source>
        <dbReference type="EMBL" id="CAK4033602.1"/>
    </source>
</evidence>
<feature type="region of interest" description="Disordered" evidence="2">
    <location>
        <begin position="1"/>
        <end position="30"/>
    </location>
</feature>
<protein>
    <submittedName>
        <fullName evidence="3">Uncharacterized protein</fullName>
    </submittedName>
</protein>
<evidence type="ECO:0000313" key="4">
    <source>
        <dbReference type="Proteomes" id="UP001296104"/>
    </source>
</evidence>
<feature type="region of interest" description="Disordered" evidence="2">
    <location>
        <begin position="211"/>
        <end position="235"/>
    </location>
</feature>
<organism evidence="3 4">
    <name type="scientific">Lecanosticta acicola</name>
    <dbReference type="NCBI Taxonomy" id="111012"/>
    <lineage>
        <taxon>Eukaryota</taxon>
        <taxon>Fungi</taxon>
        <taxon>Dikarya</taxon>
        <taxon>Ascomycota</taxon>
        <taxon>Pezizomycotina</taxon>
        <taxon>Dothideomycetes</taxon>
        <taxon>Dothideomycetidae</taxon>
        <taxon>Mycosphaerellales</taxon>
        <taxon>Mycosphaerellaceae</taxon>
        <taxon>Lecanosticta</taxon>
    </lineage>
</organism>
<feature type="compositionally biased region" description="Polar residues" evidence="2">
    <location>
        <begin position="221"/>
        <end position="235"/>
    </location>
</feature>
<gene>
    <name evidence="3" type="ORF">LECACI_7A008760</name>
</gene>
<reference evidence="3" key="1">
    <citation type="submission" date="2023-11" db="EMBL/GenBank/DDBJ databases">
        <authorList>
            <person name="Alioto T."/>
            <person name="Alioto T."/>
            <person name="Gomez Garrido J."/>
        </authorList>
    </citation>
    <scope>NUCLEOTIDE SEQUENCE</scope>
</reference>
<feature type="coiled-coil region" evidence="1">
    <location>
        <begin position="135"/>
        <end position="162"/>
    </location>
</feature>
<proteinExistence type="predicted"/>
<evidence type="ECO:0000256" key="1">
    <source>
        <dbReference type="SAM" id="Coils"/>
    </source>
</evidence>
<comment type="caution">
    <text evidence="3">The sequence shown here is derived from an EMBL/GenBank/DDBJ whole genome shotgun (WGS) entry which is preliminary data.</text>
</comment>